<protein>
    <submittedName>
        <fullName evidence="1">Uncharacterized protein</fullName>
    </submittedName>
</protein>
<comment type="caution">
    <text evidence="1">The sequence shown here is derived from an EMBL/GenBank/DDBJ whole genome shotgun (WGS) entry which is preliminary data.</text>
</comment>
<accession>A0A2C5XAK8</accession>
<dbReference type="OrthoDB" id="4941431at2759"/>
<proteinExistence type="predicted"/>
<evidence type="ECO:0000313" key="1">
    <source>
        <dbReference type="EMBL" id="PHH64839.1"/>
    </source>
</evidence>
<keyword evidence="2" id="KW-1185">Reference proteome</keyword>
<gene>
    <name evidence="1" type="ORF">CDD81_3905</name>
</gene>
<organism evidence="1 2">
    <name type="scientific">Ophiocordyceps australis</name>
    <dbReference type="NCBI Taxonomy" id="1399860"/>
    <lineage>
        <taxon>Eukaryota</taxon>
        <taxon>Fungi</taxon>
        <taxon>Dikarya</taxon>
        <taxon>Ascomycota</taxon>
        <taxon>Pezizomycotina</taxon>
        <taxon>Sordariomycetes</taxon>
        <taxon>Hypocreomycetidae</taxon>
        <taxon>Hypocreales</taxon>
        <taxon>Ophiocordycipitaceae</taxon>
        <taxon>Ophiocordyceps</taxon>
    </lineage>
</organism>
<dbReference type="AlphaFoldDB" id="A0A2C5XAK8"/>
<reference evidence="1 2" key="1">
    <citation type="submission" date="2017-06" db="EMBL/GenBank/DDBJ databases">
        <title>Ant-infecting Ophiocordyceps genomes reveal a high diversity of potential behavioral manipulation genes and a possible major role for enterotoxins.</title>
        <authorList>
            <person name="De Bekker C."/>
            <person name="Evans H.C."/>
            <person name="Brachmann A."/>
            <person name="Hughes D.P."/>
        </authorList>
    </citation>
    <scope>NUCLEOTIDE SEQUENCE [LARGE SCALE GENOMIC DNA]</scope>
    <source>
        <strain evidence="1 2">Map64</strain>
    </source>
</reference>
<evidence type="ECO:0000313" key="2">
    <source>
        <dbReference type="Proteomes" id="UP000226192"/>
    </source>
</evidence>
<dbReference type="EMBL" id="NJET01000025">
    <property type="protein sequence ID" value="PHH64839.1"/>
    <property type="molecule type" value="Genomic_DNA"/>
</dbReference>
<name>A0A2C5XAK8_9HYPO</name>
<dbReference type="Proteomes" id="UP000226192">
    <property type="component" value="Unassembled WGS sequence"/>
</dbReference>
<sequence>MLAGAFAVIASAAPTASSPEVQTVALDKLAPSSLAERSRFNAGSFNNFNFQQTDLRYLFSLNQFNVGLLQQLALQQNLDLALLLGGGGGFFGSNVFDLRSLLALQHVNTFLSIASTGVFGGFDLGGLGGFGGFNVLNLGLLDQRLSGFDLGSLVDPGLAPQLLSIANTVPPATLL</sequence>